<dbReference type="PANTHER" id="PTHR34773:SF1">
    <property type="entry name" value="FLAGELLAR SECRETION CHAPERONE FLIS"/>
    <property type="match status" value="1"/>
</dbReference>
<keyword evidence="7" id="KW-0966">Cell projection</keyword>
<evidence type="ECO:0000256" key="3">
    <source>
        <dbReference type="ARBA" id="ARBA00022490"/>
    </source>
</evidence>
<comment type="subcellular location">
    <subcellularLocation>
        <location evidence="1 6">Cytoplasm</location>
        <location evidence="1 6">Cytosol</location>
    </subcellularLocation>
</comment>
<organism evidence="7 8">
    <name type="scientific">Paraburkholderia polaris</name>
    <dbReference type="NCBI Taxonomy" id="2728848"/>
    <lineage>
        <taxon>Bacteria</taxon>
        <taxon>Pseudomonadati</taxon>
        <taxon>Pseudomonadota</taxon>
        <taxon>Betaproteobacteria</taxon>
        <taxon>Burkholderiales</taxon>
        <taxon>Burkholderiaceae</taxon>
        <taxon>Paraburkholderia</taxon>
    </lineage>
</organism>
<keyword evidence="7" id="KW-0282">Flagellum</keyword>
<keyword evidence="8" id="KW-1185">Reference proteome</keyword>
<evidence type="ECO:0000256" key="5">
    <source>
        <dbReference type="ARBA" id="ARBA00023186"/>
    </source>
</evidence>
<evidence type="ECO:0000256" key="1">
    <source>
        <dbReference type="ARBA" id="ARBA00004514"/>
    </source>
</evidence>
<name>A0A848IKZ4_9BURK</name>
<protein>
    <recommendedName>
        <fullName evidence="6">Flagellar secretion chaperone FliS</fullName>
    </recommendedName>
</protein>
<keyword evidence="5" id="KW-0143">Chaperone</keyword>
<dbReference type="RefSeq" id="WP_169486974.1">
    <property type="nucleotide sequence ID" value="NZ_JABBGJ010000019.1"/>
</dbReference>
<evidence type="ECO:0000256" key="6">
    <source>
        <dbReference type="PIRNR" id="PIRNR039090"/>
    </source>
</evidence>
<dbReference type="InterPro" id="IPR003713">
    <property type="entry name" value="FliS"/>
</dbReference>
<dbReference type="Proteomes" id="UP000544134">
    <property type="component" value="Unassembled WGS sequence"/>
</dbReference>
<evidence type="ECO:0000313" key="7">
    <source>
        <dbReference type="EMBL" id="NMM00027.1"/>
    </source>
</evidence>
<dbReference type="InterPro" id="IPR036584">
    <property type="entry name" value="FliS_sf"/>
</dbReference>
<keyword evidence="4 6" id="KW-1005">Bacterial flagellum biogenesis</keyword>
<dbReference type="CDD" id="cd16098">
    <property type="entry name" value="FliS"/>
    <property type="match status" value="1"/>
</dbReference>
<dbReference type="NCBIfam" id="TIGR00208">
    <property type="entry name" value="fliS"/>
    <property type="match status" value="1"/>
</dbReference>
<accession>A0A848IKZ4</accession>
<dbReference type="GO" id="GO:0071973">
    <property type="term" value="P:bacterial-type flagellum-dependent cell motility"/>
    <property type="evidence" value="ECO:0007669"/>
    <property type="project" value="TreeGrafter"/>
</dbReference>
<reference evidence="7 8" key="1">
    <citation type="submission" date="2020-04" db="EMBL/GenBank/DDBJ databases">
        <title>Paraburkholderia sp. RP-4-7 isolated from soil.</title>
        <authorList>
            <person name="Dahal R.H."/>
        </authorList>
    </citation>
    <scope>NUCLEOTIDE SEQUENCE [LARGE SCALE GENOMIC DNA]</scope>
    <source>
        <strain evidence="7 8">RP-4-7</strain>
    </source>
</reference>
<evidence type="ECO:0000256" key="2">
    <source>
        <dbReference type="ARBA" id="ARBA00008787"/>
    </source>
</evidence>
<dbReference type="Gene3D" id="1.20.120.340">
    <property type="entry name" value="Flagellar protein FliS"/>
    <property type="match status" value="1"/>
</dbReference>
<evidence type="ECO:0000256" key="4">
    <source>
        <dbReference type="ARBA" id="ARBA00022795"/>
    </source>
</evidence>
<dbReference type="EMBL" id="JABBGJ010000019">
    <property type="protein sequence ID" value="NMM00027.1"/>
    <property type="molecule type" value="Genomic_DNA"/>
</dbReference>
<dbReference type="PIRSF" id="PIRSF039090">
    <property type="entry name" value="Flis"/>
    <property type="match status" value="1"/>
</dbReference>
<comment type="caution">
    <text evidence="7">The sequence shown here is derived from an EMBL/GenBank/DDBJ whole genome shotgun (WGS) entry which is preliminary data.</text>
</comment>
<evidence type="ECO:0000313" key="8">
    <source>
        <dbReference type="Proteomes" id="UP000544134"/>
    </source>
</evidence>
<proteinExistence type="inferred from homology"/>
<dbReference type="SUPFAM" id="SSF101116">
    <property type="entry name" value="Flagellar export chaperone FliS"/>
    <property type="match status" value="1"/>
</dbReference>
<comment type="similarity">
    <text evidence="2 6">Belongs to the FliS family.</text>
</comment>
<dbReference type="GO" id="GO:0005829">
    <property type="term" value="C:cytosol"/>
    <property type="evidence" value="ECO:0007669"/>
    <property type="project" value="UniProtKB-SubCell"/>
</dbReference>
<dbReference type="PANTHER" id="PTHR34773">
    <property type="entry name" value="FLAGELLAR SECRETION CHAPERONE FLIS"/>
    <property type="match status" value="1"/>
</dbReference>
<keyword evidence="3 6" id="KW-0963">Cytoplasm</keyword>
<gene>
    <name evidence="7" type="primary">fliS</name>
    <name evidence="7" type="ORF">HHL24_19050</name>
</gene>
<sequence>MYSPQKFGADSYARIGVESGVLGASPYELVAQLFEGARRAVRMSRLHMLNGNIAEKGRLISHAIVIIGGGLQQGLNLEKGGELAQRLDGLYEYMKRRLLEANLNNDPARLEEVDNLLGTIEDGWKGIKDQVASAASPARVSTSR</sequence>
<keyword evidence="7" id="KW-0969">Cilium</keyword>
<dbReference type="Pfam" id="PF02561">
    <property type="entry name" value="FliS"/>
    <property type="match status" value="1"/>
</dbReference>
<dbReference type="AlphaFoldDB" id="A0A848IKZ4"/>
<dbReference type="GO" id="GO:0044780">
    <property type="term" value="P:bacterial-type flagellum assembly"/>
    <property type="evidence" value="ECO:0007669"/>
    <property type="project" value="InterPro"/>
</dbReference>